<evidence type="ECO:0000256" key="2">
    <source>
        <dbReference type="ARBA" id="ARBA00006763"/>
    </source>
</evidence>
<gene>
    <name evidence="4" type="ORF">P409_25235</name>
</gene>
<name>A0A0A0D172_9PROT</name>
<dbReference type="EC" id="3.2.2.n1" evidence="3"/>
<evidence type="ECO:0000256" key="1">
    <source>
        <dbReference type="ARBA" id="ARBA00000274"/>
    </source>
</evidence>
<dbReference type="Gene3D" id="3.40.50.450">
    <property type="match status" value="1"/>
</dbReference>
<evidence type="ECO:0000313" key="4">
    <source>
        <dbReference type="EMBL" id="KGM31774.1"/>
    </source>
</evidence>
<comment type="caution">
    <text evidence="4">The sequence shown here is derived from an EMBL/GenBank/DDBJ whole genome shotgun (WGS) entry which is preliminary data.</text>
</comment>
<dbReference type="GO" id="GO:0009691">
    <property type="term" value="P:cytokinin biosynthetic process"/>
    <property type="evidence" value="ECO:0007669"/>
    <property type="project" value="UniProtKB-UniRule"/>
</dbReference>
<protein>
    <recommendedName>
        <fullName evidence="3">Cytokinin riboside 5'-monophosphate phosphoribohydrolase</fullName>
        <ecNumber evidence="3">3.2.2.n1</ecNumber>
    </recommendedName>
</protein>
<dbReference type="Proteomes" id="UP000029995">
    <property type="component" value="Unassembled WGS sequence"/>
</dbReference>
<evidence type="ECO:0000313" key="5">
    <source>
        <dbReference type="Proteomes" id="UP000029995"/>
    </source>
</evidence>
<dbReference type="PANTHER" id="PTHR31223:SF70">
    <property type="entry name" value="LOG FAMILY PROTEIN YJL055W"/>
    <property type="match status" value="1"/>
</dbReference>
<dbReference type="OrthoDB" id="9801098at2"/>
<dbReference type="GO" id="GO:0005829">
    <property type="term" value="C:cytosol"/>
    <property type="evidence" value="ECO:0007669"/>
    <property type="project" value="TreeGrafter"/>
</dbReference>
<keyword evidence="3" id="KW-0378">Hydrolase</keyword>
<dbReference type="InterPro" id="IPR031100">
    <property type="entry name" value="LOG_fam"/>
</dbReference>
<reference evidence="4 5" key="1">
    <citation type="submission" date="2014-01" db="EMBL/GenBank/DDBJ databases">
        <title>Genome sequence determination for a cystic fibrosis isolate, Inquilinus limosus.</title>
        <authorList>
            <person name="Pino M."/>
            <person name="Di Conza J."/>
            <person name="Gutkind G."/>
        </authorList>
    </citation>
    <scope>NUCLEOTIDE SEQUENCE [LARGE SCALE GENOMIC DNA]</scope>
    <source>
        <strain evidence="4 5">MP06</strain>
    </source>
</reference>
<accession>A0A0A0D172</accession>
<keyword evidence="3" id="KW-0203">Cytokinin biosynthesis</keyword>
<dbReference type="EMBL" id="JANX01000440">
    <property type="protein sequence ID" value="KGM31774.1"/>
    <property type="molecule type" value="Genomic_DNA"/>
</dbReference>
<dbReference type="NCBIfam" id="TIGR00730">
    <property type="entry name" value="Rossman fold protein, TIGR00730 family"/>
    <property type="match status" value="1"/>
</dbReference>
<dbReference type="RefSeq" id="WP_034844975.1">
    <property type="nucleotide sequence ID" value="NZ_JANX01000440.1"/>
</dbReference>
<comment type="catalytic activity">
    <reaction evidence="1">
        <text>AMP + H2O = D-ribose 5-phosphate + adenine</text>
        <dbReference type="Rhea" id="RHEA:20129"/>
        <dbReference type="ChEBI" id="CHEBI:15377"/>
        <dbReference type="ChEBI" id="CHEBI:16708"/>
        <dbReference type="ChEBI" id="CHEBI:78346"/>
        <dbReference type="ChEBI" id="CHEBI:456215"/>
        <dbReference type="EC" id="3.2.2.4"/>
    </reaction>
</comment>
<comment type="similarity">
    <text evidence="2 3">Belongs to the LOG family.</text>
</comment>
<dbReference type="AlphaFoldDB" id="A0A0A0D172"/>
<evidence type="ECO:0000256" key="3">
    <source>
        <dbReference type="RuleBase" id="RU363015"/>
    </source>
</evidence>
<dbReference type="Pfam" id="PF03641">
    <property type="entry name" value="Lysine_decarbox"/>
    <property type="match status" value="1"/>
</dbReference>
<dbReference type="PANTHER" id="PTHR31223">
    <property type="entry name" value="LOG FAMILY PROTEIN YJL055W"/>
    <property type="match status" value="1"/>
</dbReference>
<dbReference type="SUPFAM" id="SSF102405">
    <property type="entry name" value="MCP/YpsA-like"/>
    <property type="match status" value="1"/>
</dbReference>
<dbReference type="InterPro" id="IPR005269">
    <property type="entry name" value="LOG"/>
</dbReference>
<organism evidence="4 5">
    <name type="scientific">Inquilinus limosus MP06</name>
    <dbReference type="NCBI Taxonomy" id="1398085"/>
    <lineage>
        <taxon>Bacteria</taxon>
        <taxon>Pseudomonadati</taxon>
        <taxon>Pseudomonadota</taxon>
        <taxon>Alphaproteobacteria</taxon>
        <taxon>Rhodospirillales</taxon>
        <taxon>Rhodospirillaceae</taxon>
        <taxon>Inquilinus</taxon>
    </lineage>
</organism>
<sequence length="194" mass="21363">MADIRSLCVYCGSSTRVDDRYKTAAATLGGLIAARGLQLVYGGGRVGLMGIVADAALGAGGQVVGIIPEHIQALEVEHTGLTELHVVDSMHTRKRMMFDRSDAFIVLPGGLGTLDEAFEMLTWRQLKLHEKPVVFVDIDGYWRPFLRLVDHMIAQGFCRREHRDLFQVVETVEEVFGAIATPQPIAGRASDKWV</sequence>
<dbReference type="GO" id="GO:0008714">
    <property type="term" value="F:AMP nucleosidase activity"/>
    <property type="evidence" value="ECO:0007669"/>
    <property type="project" value="UniProtKB-EC"/>
</dbReference>
<proteinExistence type="inferred from homology"/>